<comment type="similarity">
    <text evidence="3">Belongs to the alpha-class carbonic anhydrase family.</text>
</comment>
<dbReference type="InterPro" id="IPR036398">
    <property type="entry name" value="CA_dom_sf"/>
</dbReference>
<accession>A0ABR2NF28</accession>
<dbReference type="InterPro" id="IPR023561">
    <property type="entry name" value="Carbonic_anhydrase_a-class"/>
</dbReference>
<reference evidence="7 8" key="1">
    <citation type="journal article" date="2024" name="G3 (Bethesda)">
        <title>Genome assembly of Hibiscus sabdariffa L. provides insights into metabolisms of medicinal natural products.</title>
        <authorList>
            <person name="Kim T."/>
        </authorList>
    </citation>
    <scope>NUCLEOTIDE SEQUENCE [LARGE SCALE GENOMIC DNA]</scope>
    <source>
        <strain evidence="7">TK-2024</strain>
        <tissue evidence="7">Old leaves</tissue>
    </source>
</reference>
<gene>
    <name evidence="7" type="ORF">V6N11_024399</name>
</gene>
<evidence type="ECO:0000256" key="2">
    <source>
        <dbReference type="ARBA" id="ARBA00004470"/>
    </source>
</evidence>
<feature type="chain" id="PRO_5045790925" description="Alpha-carbonic anhydrase domain-containing protein" evidence="5">
    <location>
        <begin position="30"/>
        <end position="198"/>
    </location>
</feature>
<proteinExistence type="inferred from homology"/>
<dbReference type="Pfam" id="PF00194">
    <property type="entry name" value="Carb_anhydrase"/>
    <property type="match status" value="2"/>
</dbReference>
<dbReference type="CDD" id="cd03124">
    <property type="entry name" value="alpha_CA_prokaryotic_like"/>
    <property type="match status" value="1"/>
</dbReference>
<evidence type="ECO:0000256" key="4">
    <source>
        <dbReference type="ARBA" id="ARBA00048348"/>
    </source>
</evidence>
<protein>
    <recommendedName>
        <fullName evidence="6">Alpha-carbonic anhydrase domain-containing protein</fullName>
    </recommendedName>
</protein>
<dbReference type="InterPro" id="IPR041891">
    <property type="entry name" value="Alpha_CA_prokaryot-like"/>
</dbReference>
<evidence type="ECO:0000313" key="7">
    <source>
        <dbReference type="EMBL" id="KAK8974757.1"/>
    </source>
</evidence>
<dbReference type="PROSITE" id="PS51144">
    <property type="entry name" value="ALPHA_CA_2"/>
    <property type="match status" value="1"/>
</dbReference>
<evidence type="ECO:0000313" key="8">
    <source>
        <dbReference type="Proteomes" id="UP001396334"/>
    </source>
</evidence>
<dbReference type="EMBL" id="JBBPBN010000157">
    <property type="protein sequence ID" value="KAK8974757.1"/>
    <property type="molecule type" value="Genomic_DNA"/>
</dbReference>
<evidence type="ECO:0000256" key="5">
    <source>
        <dbReference type="SAM" id="SignalP"/>
    </source>
</evidence>
<evidence type="ECO:0000256" key="3">
    <source>
        <dbReference type="ARBA" id="ARBA00006365"/>
    </source>
</evidence>
<dbReference type="SMART" id="SM01057">
    <property type="entry name" value="Carb_anhydrase"/>
    <property type="match status" value="1"/>
</dbReference>
<comment type="caution">
    <text evidence="7">The sequence shown here is derived from an EMBL/GenBank/DDBJ whole genome shotgun (WGS) entry which is preliminary data.</text>
</comment>
<comment type="subcellular location">
    <subcellularLocation>
        <location evidence="2">Plastid</location>
        <location evidence="2">Chloroplast stroma</location>
    </subcellularLocation>
</comment>
<dbReference type="InterPro" id="IPR001148">
    <property type="entry name" value="CA_dom"/>
</dbReference>
<dbReference type="Proteomes" id="UP001396334">
    <property type="component" value="Unassembled WGS sequence"/>
</dbReference>
<organism evidence="7 8">
    <name type="scientific">Hibiscus sabdariffa</name>
    <name type="common">roselle</name>
    <dbReference type="NCBI Taxonomy" id="183260"/>
    <lineage>
        <taxon>Eukaryota</taxon>
        <taxon>Viridiplantae</taxon>
        <taxon>Streptophyta</taxon>
        <taxon>Embryophyta</taxon>
        <taxon>Tracheophyta</taxon>
        <taxon>Spermatophyta</taxon>
        <taxon>Magnoliopsida</taxon>
        <taxon>eudicotyledons</taxon>
        <taxon>Gunneridae</taxon>
        <taxon>Pentapetalae</taxon>
        <taxon>rosids</taxon>
        <taxon>malvids</taxon>
        <taxon>Malvales</taxon>
        <taxon>Malvaceae</taxon>
        <taxon>Malvoideae</taxon>
        <taxon>Hibiscus</taxon>
    </lineage>
</organism>
<keyword evidence="8" id="KW-1185">Reference proteome</keyword>
<sequence>MKYESKFLSFSAFLILLAWFLCYSSSIAAENAEDQREYNYLENSEKGPKHWGDLKKEWIACKNGHLQSPVDISNGTMKVSKTIGELEMMYKPSQSIIKNRGHDLSCNVSKVKNNIAVIALLYEFGSPDSFLSKLMSNITTMNNQNRERSMGVIDPSLIKIGGNKYYRYIGSLTAPPCTEDNIRLKGSSQGNPNSCPSY</sequence>
<dbReference type="PANTHER" id="PTHR18952">
    <property type="entry name" value="CARBONIC ANHYDRASE"/>
    <property type="match status" value="1"/>
</dbReference>
<comment type="catalytic activity">
    <reaction evidence="4">
        <text>hydrogencarbonate + H(+) = CO2 + H2O</text>
        <dbReference type="Rhea" id="RHEA:10748"/>
        <dbReference type="ChEBI" id="CHEBI:15377"/>
        <dbReference type="ChEBI" id="CHEBI:15378"/>
        <dbReference type="ChEBI" id="CHEBI:16526"/>
        <dbReference type="ChEBI" id="CHEBI:17544"/>
        <dbReference type="EC" id="4.2.1.1"/>
    </reaction>
</comment>
<feature type="domain" description="Alpha-carbonic anhydrase" evidence="6">
    <location>
        <begin position="1"/>
        <end position="198"/>
    </location>
</feature>
<evidence type="ECO:0000259" key="6">
    <source>
        <dbReference type="PROSITE" id="PS51144"/>
    </source>
</evidence>
<dbReference type="PANTHER" id="PTHR18952:SF201">
    <property type="entry name" value="CARBONIC ANHYDRASE"/>
    <property type="match status" value="1"/>
</dbReference>
<comment type="function">
    <text evidence="1">Reversible hydration of carbon dioxide.</text>
</comment>
<name>A0ABR2NF28_9ROSI</name>
<keyword evidence="5" id="KW-0732">Signal</keyword>
<dbReference type="Gene3D" id="3.10.200.10">
    <property type="entry name" value="Alpha carbonic anhydrase"/>
    <property type="match status" value="2"/>
</dbReference>
<evidence type="ECO:0000256" key="1">
    <source>
        <dbReference type="ARBA" id="ARBA00002904"/>
    </source>
</evidence>
<dbReference type="SUPFAM" id="SSF51069">
    <property type="entry name" value="Carbonic anhydrase"/>
    <property type="match status" value="1"/>
</dbReference>
<feature type="signal peptide" evidence="5">
    <location>
        <begin position="1"/>
        <end position="29"/>
    </location>
</feature>